<gene>
    <name evidence="1" type="ORF">JFY71_03685</name>
</gene>
<organism evidence="1 2">
    <name type="scientific">Miniphocaeibacter halophilus</name>
    <dbReference type="NCBI Taxonomy" id="2931922"/>
    <lineage>
        <taxon>Bacteria</taxon>
        <taxon>Bacillati</taxon>
        <taxon>Bacillota</taxon>
        <taxon>Tissierellia</taxon>
        <taxon>Tissierellales</taxon>
        <taxon>Peptoniphilaceae</taxon>
        <taxon>Miniphocaeibacter</taxon>
    </lineage>
</organism>
<evidence type="ECO:0000313" key="2">
    <source>
        <dbReference type="Proteomes" id="UP000595814"/>
    </source>
</evidence>
<proteinExistence type="predicted"/>
<reference evidence="1 2" key="1">
    <citation type="journal article" date="2022" name="Int. J. Syst. Evol. Microbiol.">
        <title>Miniphocaeibacter halophilus sp. nov., an ammonium-tolerant acetate-producing bacterium isolated from a biogas system.</title>
        <authorList>
            <person name="Schnurer A."/>
            <person name="Singh A."/>
            <person name="Bi S."/>
            <person name="Qiao W."/>
            <person name="Westerholm M."/>
        </authorList>
    </citation>
    <scope>NUCLEOTIDE SEQUENCE [LARGE SCALE GENOMIC DNA]</scope>
    <source>
        <strain evidence="1 2">AMB_01</strain>
    </source>
</reference>
<accession>A0AC61MTE9</accession>
<name>A0AC61MTE9_9FIRM</name>
<evidence type="ECO:0000313" key="1">
    <source>
        <dbReference type="EMBL" id="QQK08653.1"/>
    </source>
</evidence>
<dbReference type="EMBL" id="CP066744">
    <property type="protein sequence ID" value="QQK08653.1"/>
    <property type="molecule type" value="Genomic_DNA"/>
</dbReference>
<keyword evidence="2" id="KW-1185">Reference proteome</keyword>
<protein>
    <submittedName>
        <fullName evidence="1">WYL domain-containing protein</fullName>
    </submittedName>
</protein>
<sequence>MKKSRRLIELQRYINTKKEFTAQEIADEFNISVRTAHRDMLELSDLGVYYDTKQGNNGGYKLLSTKLLPPVNLTENEAFAVFFASHSLTFYSSLPFEIDLKSVLRKLYFNLPEDSQKTVDSLKTKLFLKNKKRNISNNHLKDLLKYSGTKNVFEMYYDTLSGVKKYKVVFICLYSENGFWYVPSLDLKENKIKHYRVDRVENITSTNQEYENIDGLVEKSFDFNSFDEPTRLYVKLNKIGIRACQDNPYTNENIKIENNGETGFIDELIDKKDIEFFSDFFIKLSRNAVVIEPMEMKKYIYEKAKEIQDLYGEY</sequence>
<dbReference type="Proteomes" id="UP000595814">
    <property type="component" value="Chromosome"/>
</dbReference>